<dbReference type="CDD" id="cd03713">
    <property type="entry name" value="EFG_mtEFG_C"/>
    <property type="match status" value="1"/>
</dbReference>
<dbReference type="EMBL" id="ANHY01000010">
    <property type="protein sequence ID" value="EKV30052.1"/>
    <property type="molecule type" value="Genomic_DNA"/>
</dbReference>
<organism evidence="8 9">
    <name type="scientific">Caenispirillum salinarum AK4</name>
    <dbReference type="NCBI Taxonomy" id="1238182"/>
    <lineage>
        <taxon>Bacteria</taxon>
        <taxon>Pseudomonadati</taxon>
        <taxon>Pseudomonadota</taxon>
        <taxon>Alphaproteobacteria</taxon>
        <taxon>Rhodospirillales</taxon>
        <taxon>Novispirillaceae</taxon>
        <taxon>Caenispirillum</taxon>
    </lineage>
</organism>
<evidence type="ECO:0000256" key="3">
    <source>
        <dbReference type="ARBA" id="ARBA00022768"/>
    </source>
</evidence>
<dbReference type="GO" id="GO:0003746">
    <property type="term" value="F:translation elongation factor activity"/>
    <property type="evidence" value="ECO:0007669"/>
    <property type="project" value="UniProtKB-KW"/>
</dbReference>
<dbReference type="AlphaFoldDB" id="K9GXR2"/>
<dbReference type="FunFam" id="3.30.230.10:FF:000003">
    <property type="entry name" value="Elongation factor G"/>
    <property type="match status" value="1"/>
</dbReference>
<dbReference type="SUPFAM" id="SSF54980">
    <property type="entry name" value="EF-G C-terminal domain-like"/>
    <property type="match status" value="2"/>
</dbReference>
<dbReference type="SUPFAM" id="SSF50447">
    <property type="entry name" value="Translation proteins"/>
    <property type="match status" value="1"/>
</dbReference>
<dbReference type="InterPro" id="IPR009000">
    <property type="entry name" value="Transl_B-barrel_sf"/>
</dbReference>
<dbReference type="InterPro" id="IPR027417">
    <property type="entry name" value="P-loop_NTPase"/>
</dbReference>
<dbReference type="InterPro" id="IPR047872">
    <property type="entry name" value="EFG_IV"/>
</dbReference>
<dbReference type="GO" id="GO:0005525">
    <property type="term" value="F:GTP binding"/>
    <property type="evidence" value="ECO:0007669"/>
    <property type="project" value="UniProtKB-KW"/>
</dbReference>
<dbReference type="SUPFAM" id="SSF52540">
    <property type="entry name" value="P-loop containing nucleoside triphosphate hydrolases"/>
    <property type="match status" value="1"/>
</dbReference>
<dbReference type="Gene3D" id="3.30.230.10">
    <property type="match status" value="1"/>
</dbReference>
<dbReference type="Pfam" id="PF14492">
    <property type="entry name" value="EFG_III"/>
    <property type="match status" value="1"/>
</dbReference>
<evidence type="ECO:0000256" key="1">
    <source>
        <dbReference type="ARBA" id="ARBA00017872"/>
    </source>
</evidence>
<protein>
    <recommendedName>
        <fullName evidence="1">Elongation factor G</fullName>
    </recommendedName>
</protein>
<dbReference type="Gene3D" id="3.30.70.240">
    <property type="match status" value="1"/>
</dbReference>
<dbReference type="SMART" id="SM00838">
    <property type="entry name" value="EFG_C"/>
    <property type="match status" value="1"/>
</dbReference>
<dbReference type="NCBIfam" id="NF009891">
    <property type="entry name" value="PRK13351.1-1"/>
    <property type="match status" value="1"/>
</dbReference>
<dbReference type="eggNOG" id="COG0480">
    <property type="taxonomic scope" value="Bacteria"/>
</dbReference>
<evidence type="ECO:0000313" key="8">
    <source>
        <dbReference type="EMBL" id="EKV30052.1"/>
    </source>
</evidence>
<dbReference type="InterPro" id="IPR041095">
    <property type="entry name" value="EFG_II"/>
</dbReference>
<keyword evidence="9" id="KW-1185">Reference proteome</keyword>
<proteinExistence type="predicted"/>
<dbReference type="CDD" id="cd04170">
    <property type="entry name" value="EF-G_bact"/>
    <property type="match status" value="1"/>
</dbReference>
<gene>
    <name evidence="8" type="ORF">C882_0133</name>
</gene>
<keyword evidence="2" id="KW-0547">Nucleotide-binding</keyword>
<dbReference type="FunFam" id="3.30.70.240:FF:000001">
    <property type="entry name" value="Elongation factor G"/>
    <property type="match status" value="1"/>
</dbReference>
<dbReference type="InterPro" id="IPR009022">
    <property type="entry name" value="EFG_III"/>
</dbReference>
<dbReference type="InterPro" id="IPR035649">
    <property type="entry name" value="EFG_V"/>
</dbReference>
<dbReference type="Pfam" id="PF03764">
    <property type="entry name" value="EFG_IV"/>
    <property type="match status" value="1"/>
</dbReference>
<dbReference type="InterPro" id="IPR005517">
    <property type="entry name" value="Transl_elong_EFG/EF2_IV"/>
</dbReference>
<dbReference type="Pfam" id="PF00009">
    <property type="entry name" value="GTP_EFTU"/>
    <property type="match status" value="1"/>
</dbReference>
<dbReference type="InterPro" id="IPR000795">
    <property type="entry name" value="T_Tr_GTP-bd_dom"/>
</dbReference>
<dbReference type="OrthoDB" id="9802948at2"/>
<reference evidence="8 9" key="1">
    <citation type="journal article" date="2013" name="Genome Announc.">
        <title>Draft Genome Sequence of an Alphaproteobacterium, Caenispirillum salinarum AK4(T), Isolated from a Solar Saltern.</title>
        <authorList>
            <person name="Khatri I."/>
            <person name="Singh A."/>
            <person name="Korpole S."/>
            <person name="Pinnaka A.K."/>
            <person name="Subramanian S."/>
        </authorList>
    </citation>
    <scope>NUCLEOTIDE SEQUENCE [LARGE SCALE GENOMIC DNA]</scope>
    <source>
        <strain evidence="8 9">AK4</strain>
    </source>
</reference>
<keyword evidence="5" id="KW-0342">GTP-binding</keyword>
<dbReference type="Pfam" id="PF00679">
    <property type="entry name" value="EFG_C"/>
    <property type="match status" value="1"/>
</dbReference>
<name>K9GXR2_9PROT</name>
<dbReference type="SUPFAM" id="SSF54211">
    <property type="entry name" value="Ribosomal protein S5 domain 2-like"/>
    <property type="match status" value="1"/>
</dbReference>
<dbReference type="GO" id="GO:0003924">
    <property type="term" value="F:GTPase activity"/>
    <property type="evidence" value="ECO:0007669"/>
    <property type="project" value="InterPro"/>
</dbReference>
<dbReference type="InterPro" id="IPR035647">
    <property type="entry name" value="EFG_III/V"/>
</dbReference>
<dbReference type="PANTHER" id="PTHR43261:SF7">
    <property type="entry name" value="ELONGATION FACTOR G-LIKE PROTEIN"/>
    <property type="match status" value="1"/>
</dbReference>
<dbReference type="RefSeq" id="WP_009540793.1">
    <property type="nucleotide sequence ID" value="NZ_ANHY01000010.1"/>
</dbReference>
<dbReference type="CDD" id="cd01434">
    <property type="entry name" value="EFG_mtEFG1_IV"/>
    <property type="match status" value="1"/>
</dbReference>
<dbReference type="PATRIC" id="fig|1238182.3.peg.2349"/>
<feature type="domain" description="Tr-type G" evidence="7">
    <location>
        <begin position="6"/>
        <end position="280"/>
    </location>
</feature>
<dbReference type="InterPro" id="IPR000640">
    <property type="entry name" value="EFG_V-like"/>
</dbReference>
<dbReference type="PROSITE" id="PS51722">
    <property type="entry name" value="G_TR_2"/>
    <property type="match status" value="1"/>
</dbReference>
<dbReference type="CDD" id="cd16262">
    <property type="entry name" value="EFG_III"/>
    <property type="match status" value="1"/>
</dbReference>
<evidence type="ECO:0000256" key="4">
    <source>
        <dbReference type="ARBA" id="ARBA00022917"/>
    </source>
</evidence>
<dbReference type="Gene3D" id="3.30.70.870">
    <property type="entry name" value="Elongation Factor G (Translational Gtpase), domain 3"/>
    <property type="match status" value="1"/>
</dbReference>
<dbReference type="GO" id="GO:0097216">
    <property type="term" value="F:guanosine tetraphosphate binding"/>
    <property type="evidence" value="ECO:0007669"/>
    <property type="project" value="UniProtKB-ARBA"/>
</dbReference>
<keyword evidence="3 8" id="KW-0251">Elongation factor</keyword>
<evidence type="ECO:0000256" key="2">
    <source>
        <dbReference type="ARBA" id="ARBA00022741"/>
    </source>
</evidence>
<evidence type="ECO:0000256" key="6">
    <source>
        <dbReference type="ARBA" id="ARBA00024731"/>
    </source>
</evidence>
<keyword evidence="4" id="KW-0648">Protein biosynthesis</keyword>
<dbReference type="NCBIfam" id="NF009381">
    <property type="entry name" value="PRK12740.1-5"/>
    <property type="match status" value="1"/>
</dbReference>
<dbReference type="InterPro" id="IPR020568">
    <property type="entry name" value="Ribosomal_Su5_D2-typ_SF"/>
</dbReference>
<dbReference type="NCBIfam" id="NF009379">
    <property type="entry name" value="PRK12740.1-3"/>
    <property type="match status" value="1"/>
</dbReference>
<accession>K9GXR2</accession>
<dbReference type="Gene3D" id="3.40.50.300">
    <property type="entry name" value="P-loop containing nucleotide triphosphate hydrolases"/>
    <property type="match status" value="1"/>
</dbReference>
<dbReference type="Gene3D" id="2.40.30.10">
    <property type="entry name" value="Translation factors"/>
    <property type="match status" value="1"/>
</dbReference>
<dbReference type="Proteomes" id="UP000009881">
    <property type="component" value="Unassembled WGS sequence"/>
</dbReference>
<evidence type="ECO:0000259" key="7">
    <source>
        <dbReference type="PROSITE" id="PS51722"/>
    </source>
</evidence>
<sequence>MAGKASTPRVAALVGPYMGGKTTLLESILNAAGATHRQGTIKDKNTVGDASPEARDRDMSVEVNVASCAWLDEPWTFLDCPGSNEFAQETIGPALVADVAVVVVDPEPERAVMVAPVLKLLDDHDIPHMVFINKVDHHNVDVRAALEALQAHSARPLVLREVPIQEGEDVIGYIDLVSERAYKYQPGQASDLIKIPDSAKEIEEVARQELLESLADFNDDLMEKVLEDVVPPREEIYADLARDLEDDKIVPVFFGSADKNEGVRRLLKALRHEVPGHEQAAMRLGLDLESAAGKPLATVFKTVHAAHAGMLSYVRVWSGTIKDGMALKTACEPASGGKVTGLFTLFGGETRKSDAVEAGGVAALGRLDAVPTGALIGDAPAKEAAHPWPQPLPPLFALALRPAKQGDDVKLSGALQDLALEDPSLSVAHDEDTGELLLWGQGDIHLQVALARLARVYHVEVETTQPQVPYKETIRGTAQVQGRHKRQTGGHGQFGDVHVRIRPLPRGEGFAFKDSITGGVVPRQYIPAVEQGVRDYLQRGPLGFPVVDVAVELFDGSYHVVDSSEAAFKTAGQIAMREGLPQCDPLLLEPMLTVEVNVPNEYTSKAQRALSSRRGQILGFDRRDGWENWDTVTACVPQAEMHDLIVELRSVTMGVGTFHWRFERLQEVQGRTADEVVERRKAALATA</sequence>
<evidence type="ECO:0000313" key="9">
    <source>
        <dbReference type="Proteomes" id="UP000009881"/>
    </source>
</evidence>
<dbReference type="STRING" id="1238182.C882_0133"/>
<dbReference type="PANTHER" id="PTHR43261">
    <property type="entry name" value="TRANSLATION ELONGATION FACTOR G-RELATED"/>
    <property type="match status" value="1"/>
</dbReference>
<dbReference type="InterPro" id="IPR014721">
    <property type="entry name" value="Ribsml_uS5_D2-typ_fold_subgr"/>
</dbReference>
<evidence type="ECO:0000256" key="5">
    <source>
        <dbReference type="ARBA" id="ARBA00023134"/>
    </source>
</evidence>
<comment type="function">
    <text evidence="6">Catalyzes the GTP-dependent ribosomal translocation step during translation elongation. During this step, the ribosome changes from the pre-translocational (PRE) to the post-translocational (POST) state as the newly formed A-site-bound peptidyl-tRNA and P-site-bound deacylated tRNA move to the P and E sites, respectively. Catalyzes the coordinated movement of the two tRNA molecules, the mRNA and conformational changes in the ribosome.</text>
</comment>
<comment type="caution">
    <text evidence="8">The sequence shown here is derived from an EMBL/GenBank/DDBJ whole genome shotgun (WGS) entry which is preliminary data.</text>
</comment>
<dbReference type="GO" id="GO:0032790">
    <property type="term" value="P:ribosome disassembly"/>
    <property type="evidence" value="ECO:0007669"/>
    <property type="project" value="TreeGrafter"/>
</dbReference>
<dbReference type="SMART" id="SM00889">
    <property type="entry name" value="EFG_IV"/>
    <property type="match status" value="1"/>
</dbReference>